<evidence type="ECO:0000313" key="3">
    <source>
        <dbReference type="Proteomes" id="UP000534186"/>
    </source>
</evidence>
<sequence>MGFVAHTDAIIFDLRQNGGGQPTMVTLIASYLFDKPTHLIDIYNRKEDSTTQNWTLSYLPGPRLTRQPVFVLTSKRTFSGADEFAFDLKN</sequence>
<reference evidence="2 3" key="1">
    <citation type="submission" date="2020-07" db="EMBL/GenBank/DDBJ databases">
        <title>Genomic Encyclopedia of Type Strains, Phase IV (KMG-V): Genome sequencing to study the core and pangenomes of soil and plant-associated prokaryotes.</title>
        <authorList>
            <person name="Whitman W."/>
        </authorList>
    </citation>
    <scope>NUCLEOTIDE SEQUENCE [LARGE SCALE GENOMIC DNA]</scope>
    <source>
        <strain evidence="2 3">M8UP30</strain>
    </source>
</reference>
<dbReference type="PANTHER" id="PTHR11261:SF3">
    <property type="entry name" value="RETINOL-BINDING PROTEIN 3"/>
    <property type="match status" value="1"/>
</dbReference>
<proteinExistence type="predicted"/>
<evidence type="ECO:0000313" key="2">
    <source>
        <dbReference type="EMBL" id="NYF52141.1"/>
    </source>
</evidence>
<dbReference type="Proteomes" id="UP000534186">
    <property type="component" value="Unassembled WGS sequence"/>
</dbReference>
<dbReference type="EMBL" id="JACCCV010000002">
    <property type="protein sequence ID" value="NYF52141.1"/>
    <property type="molecule type" value="Genomic_DNA"/>
</dbReference>
<dbReference type="SUPFAM" id="SSF52096">
    <property type="entry name" value="ClpP/crotonase"/>
    <property type="match status" value="1"/>
</dbReference>
<dbReference type="AlphaFoldDB" id="A0A7Y9NMK7"/>
<name>A0A7Y9NMK7_9BACT</name>
<accession>A0A7Y9NMK7</accession>
<feature type="domain" description="Tail specific protease" evidence="1">
    <location>
        <begin position="6"/>
        <end position="89"/>
    </location>
</feature>
<dbReference type="InterPro" id="IPR005151">
    <property type="entry name" value="Tail-specific_protease"/>
</dbReference>
<keyword evidence="2" id="KW-0645">Protease</keyword>
<evidence type="ECO:0000259" key="1">
    <source>
        <dbReference type="Pfam" id="PF03572"/>
    </source>
</evidence>
<gene>
    <name evidence="2" type="ORF">HDF12_002540</name>
</gene>
<dbReference type="Gene3D" id="3.90.226.10">
    <property type="entry name" value="2-enoyl-CoA Hydratase, Chain A, domain 1"/>
    <property type="match status" value="1"/>
</dbReference>
<dbReference type="InterPro" id="IPR029045">
    <property type="entry name" value="ClpP/crotonase-like_dom_sf"/>
</dbReference>
<dbReference type="PANTHER" id="PTHR11261">
    <property type="entry name" value="INTERPHOTORECEPTOR RETINOID-BINDING PROTEIN"/>
    <property type="match status" value="1"/>
</dbReference>
<dbReference type="GO" id="GO:0006508">
    <property type="term" value="P:proteolysis"/>
    <property type="evidence" value="ECO:0007669"/>
    <property type="project" value="UniProtKB-KW"/>
</dbReference>
<organism evidence="2 3">
    <name type="scientific">Tunturiibacter lichenicola</name>
    <dbReference type="NCBI Taxonomy" id="2051959"/>
    <lineage>
        <taxon>Bacteria</taxon>
        <taxon>Pseudomonadati</taxon>
        <taxon>Acidobacteriota</taxon>
        <taxon>Terriglobia</taxon>
        <taxon>Terriglobales</taxon>
        <taxon>Acidobacteriaceae</taxon>
        <taxon>Tunturiibacter</taxon>
    </lineage>
</organism>
<comment type="caution">
    <text evidence="2">The sequence shown here is derived from an EMBL/GenBank/DDBJ whole genome shotgun (WGS) entry which is preliminary data.</text>
</comment>
<keyword evidence="2" id="KW-0378">Hydrolase</keyword>
<protein>
    <submittedName>
        <fullName evidence="2">C-terminal processing protease CtpA/Prc</fullName>
    </submittedName>
</protein>
<dbReference type="GO" id="GO:0008236">
    <property type="term" value="F:serine-type peptidase activity"/>
    <property type="evidence" value="ECO:0007669"/>
    <property type="project" value="InterPro"/>
</dbReference>
<dbReference type="Pfam" id="PF03572">
    <property type="entry name" value="Peptidase_S41"/>
    <property type="match status" value="1"/>
</dbReference>